<keyword evidence="1" id="KW-0472">Membrane</keyword>
<dbReference type="RefSeq" id="WP_340541913.1">
    <property type="nucleotide sequence ID" value="NZ_JBBLXS010000451.1"/>
</dbReference>
<dbReference type="Pfam" id="PF24301">
    <property type="entry name" value="FraC"/>
    <property type="match status" value="1"/>
</dbReference>
<protein>
    <submittedName>
        <fullName evidence="2">Filament integrity protein FraC</fullName>
    </submittedName>
</protein>
<name>A0ABU8YU02_9CYAN</name>
<keyword evidence="3" id="KW-1185">Reference proteome</keyword>
<evidence type="ECO:0000313" key="2">
    <source>
        <dbReference type="EMBL" id="MEK0187848.1"/>
    </source>
</evidence>
<dbReference type="InterPro" id="IPR054663">
    <property type="entry name" value="FraC"/>
</dbReference>
<dbReference type="NCBIfam" id="NF045624">
    <property type="entry name" value="filament_FraC"/>
    <property type="match status" value="1"/>
</dbReference>
<comment type="caution">
    <text evidence="2">The sequence shown here is derived from an EMBL/GenBank/DDBJ whole genome shotgun (WGS) entry which is preliminary data.</text>
</comment>
<accession>A0ABU8YU02</accession>
<gene>
    <name evidence="2" type="primary">fraC</name>
    <name evidence="2" type="ORF">WMG39_23845</name>
</gene>
<keyword evidence="1" id="KW-1133">Transmembrane helix</keyword>
<proteinExistence type="predicted"/>
<feature type="transmembrane region" description="Helical" evidence="1">
    <location>
        <begin position="41"/>
        <end position="62"/>
    </location>
</feature>
<feature type="transmembrane region" description="Helical" evidence="1">
    <location>
        <begin position="86"/>
        <end position="104"/>
    </location>
</feature>
<reference evidence="2 3" key="1">
    <citation type="journal article" date="2020" name="Harmful Algae">
        <title>Molecular and morphological characterization of a novel dihydroanatoxin-a producing Microcoleus species (cyanobacteria) from the Russian River, California, USA.</title>
        <authorList>
            <person name="Conklin K.Y."/>
            <person name="Stancheva R."/>
            <person name="Otten T.G."/>
            <person name="Fadness R."/>
            <person name="Boyer G.L."/>
            <person name="Read B."/>
            <person name="Zhang X."/>
            <person name="Sheath R.G."/>
        </authorList>
    </citation>
    <scope>NUCLEOTIDE SEQUENCE [LARGE SCALE GENOMIC DNA]</scope>
    <source>
        <strain evidence="2 3">PTRS2</strain>
    </source>
</reference>
<evidence type="ECO:0000256" key="1">
    <source>
        <dbReference type="SAM" id="Phobius"/>
    </source>
</evidence>
<dbReference type="Proteomes" id="UP001384579">
    <property type="component" value="Unassembled WGS sequence"/>
</dbReference>
<dbReference type="EMBL" id="JBBLXS010000451">
    <property type="protein sequence ID" value="MEK0187848.1"/>
    <property type="molecule type" value="Genomic_DNA"/>
</dbReference>
<organism evidence="2 3">
    <name type="scientific">Microcoleus anatoxicus PTRS2</name>
    <dbReference type="NCBI Taxonomy" id="2705321"/>
    <lineage>
        <taxon>Bacteria</taxon>
        <taxon>Bacillati</taxon>
        <taxon>Cyanobacteriota</taxon>
        <taxon>Cyanophyceae</taxon>
        <taxon>Oscillatoriophycideae</taxon>
        <taxon>Oscillatoriales</taxon>
        <taxon>Microcoleaceae</taxon>
        <taxon>Microcoleus</taxon>
        <taxon>Microcoleus anatoxicus</taxon>
    </lineage>
</organism>
<feature type="transmembrane region" description="Helical" evidence="1">
    <location>
        <begin position="6"/>
        <end position="29"/>
    </location>
</feature>
<feature type="transmembrane region" description="Helical" evidence="1">
    <location>
        <begin position="144"/>
        <end position="168"/>
    </location>
</feature>
<keyword evidence="1" id="KW-0812">Transmembrane</keyword>
<evidence type="ECO:0000313" key="3">
    <source>
        <dbReference type="Proteomes" id="UP001384579"/>
    </source>
</evidence>
<feature type="non-terminal residue" evidence="2">
    <location>
        <position position="171"/>
    </location>
</feature>
<sequence length="171" mass="19087">MIASVFPFPTVLLQILILFVAIAIESWFLQKLLKLDPKTSVEYTTILNLSCACLGWFLFFGLESVMPKDLREQLIDYMILGGGRDIYPAITLIAVLLLAITFFAKWEGLEFLQNLVAGTKKTSKPQFIGPPSLTKRPPQKTFQVTTVFGAMLIAHTVSNCVILTLLFLQTS</sequence>